<evidence type="ECO:0000313" key="4">
    <source>
        <dbReference type="Proteomes" id="UP001139522"/>
    </source>
</evidence>
<keyword evidence="4" id="KW-1185">Reference proteome</keyword>
<gene>
    <name evidence="3" type="ORF">M3I01_010815</name>
</gene>
<dbReference type="Pfam" id="PF22725">
    <property type="entry name" value="GFO_IDH_MocA_C3"/>
    <property type="match status" value="1"/>
</dbReference>
<accession>A0ABT5WEZ8</accession>
<dbReference type="Proteomes" id="UP001139522">
    <property type="component" value="Unassembled WGS sequence"/>
</dbReference>
<dbReference type="Pfam" id="PF01408">
    <property type="entry name" value="GFO_IDH_MocA"/>
    <property type="match status" value="1"/>
</dbReference>
<proteinExistence type="predicted"/>
<dbReference type="PANTHER" id="PTHR43708:SF3">
    <property type="entry name" value="OXIDOREDUCTASE"/>
    <property type="match status" value="1"/>
</dbReference>
<dbReference type="InterPro" id="IPR055170">
    <property type="entry name" value="GFO_IDH_MocA-like_dom"/>
</dbReference>
<dbReference type="InterPro" id="IPR000683">
    <property type="entry name" value="Gfo/Idh/MocA-like_OxRdtase_N"/>
</dbReference>
<dbReference type="EMBL" id="JAMZEG020000002">
    <property type="protein sequence ID" value="MDE8603402.1"/>
    <property type="molecule type" value="Genomic_DNA"/>
</dbReference>
<reference evidence="3" key="1">
    <citation type="submission" date="2023-01" db="EMBL/GenBank/DDBJ databases">
        <title>Psychroserpens sp. MSW6 and Marinomonas sp. RSW2, isolated from seawater.</title>
        <authorList>
            <person name="Kristyanto S."/>
            <person name="Jung J."/>
            <person name="Kim J.M."/>
            <person name="Jeon C.O."/>
        </authorList>
    </citation>
    <scope>NUCLEOTIDE SEQUENCE</scope>
    <source>
        <strain evidence="3">RSW2</strain>
    </source>
</reference>
<dbReference type="InterPro" id="IPR051317">
    <property type="entry name" value="Gfo/Idh/MocA_oxidoreduct"/>
</dbReference>
<dbReference type="Gene3D" id="3.30.360.10">
    <property type="entry name" value="Dihydrodipicolinate Reductase, domain 2"/>
    <property type="match status" value="1"/>
</dbReference>
<evidence type="ECO:0000259" key="1">
    <source>
        <dbReference type="Pfam" id="PF01408"/>
    </source>
</evidence>
<dbReference type="SUPFAM" id="SSF55347">
    <property type="entry name" value="Glyceraldehyde-3-phosphate dehydrogenase-like, C-terminal domain"/>
    <property type="match status" value="1"/>
</dbReference>
<evidence type="ECO:0000313" key="3">
    <source>
        <dbReference type="EMBL" id="MDE8603402.1"/>
    </source>
</evidence>
<dbReference type="InterPro" id="IPR036291">
    <property type="entry name" value="NAD(P)-bd_dom_sf"/>
</dbReference>
<sequence length="398" mass="43322">MTHKRIRIGMVGGGDGAFIGAVHRIATRIDDGYELVAGALSSNPDRALNSARRLGINDERSYPSFSVMAKQEKKRKDGIQAVIIVTPNHMHYPVAKAFLEQGIHVICDKPVTKDLNEALELKALVEKSGAFFALTHNYTGYPLVRHAKHLVDSDVLGKLRVIQVEYAQDWLTEQAESTDNKQAQWRTDPEKSGMAGCLGDIGTHAFNLACFISGQKVQHVSADLTAFVSGRRLDDNVHTMLRFDGGAKGMLWSSQVAPGNENGLRIRLYGEKAGIEWSQESPNELWLSILGEPTQKITRAGHGAGEEANRLSRVPAGHPEGYLEGFANLYVDIALAIHAIEDGADVRSVQGLIPSIDDGVEGMKFITAVLASSAHDSAWHPLNAHQLNAQSPRGNANE</sequence>
<organism evidence="3 4">
    <name type="scientific">Marinomonas maritima</name>
    <dbReference type="NCBI Taxonomy" id="2940935"/>
    <lineage>
        <taxon>Bacteria</taxon>
        <taxon>Pseudomonadati</taxon>
        <taxon>Pseudomonadota</taxon>
        <taxon>Gammaproteobacteria</taxon>
        <taxon>Oceanospirillales</taxon>
        <taxon>Oceanospirillaceae</taxon>
        <taxon>Marinomonas</taxon>
    </lineage>
</organism>
<dbReference type="PANTHER" id="PTHR43708">
    <property type="entry name" value="CONSERVED EXPRESSED OXIDOREDUCTASE (EUROFUNG)"/>
    <property type="match status" value="1"/>
</dbReference>
<comment type="caution">
    <text evidence="3">The sequence shown here is derived from an EMBL/GenBank/DDBJ whole genome shotgun (WGS) entry which is preliminary data.</text>
</comment>
<feature type="domain" description="Gfo/Idh/MocA-like oxidoreductase N-terminal" evidence="1">
    <location>
        <begin position="6"/>
        <end position="133"/>
    </location>
</feature>
<dbReference type="RefSeq" id="WP_255895886.1">
    <property type="nucleotide sequence ID" value="NZ_JAMZEG020000002.1"/>
</dbReference>
<feature type="domain" description="GFO/IDH/MocA-like oxidoreductase" evidence="2">
    <location>
        <begin position="144"/>
        <end position="276"/>
    </location>
</feature>
<dbReference type="Gene3D" id="3.40.50.720">
    <property type="entry name" value="NAD(P)-binding Rossmann-like Domain"/>
    <property type="match status" value="1"/>
</dbReference>
<evidence type="ECO:0000259" key="2">
    <source>
        <dbReference type="Pfam" id="PF22725"/>
    </source>
</evidence>
<dbReference type="SUPFAM" id="SSF51735">
    <property type="entry name" value="NAD(P)-binding Rossmann-fold domains"/>
    <property type="match status" value="1"/>
</dbReference>
<protein>
    <submittedName>
        <fullName evidence="3">Gfo/Idh/MocA family oxidoreductase</fullName>
    </submittedName>
</protein>
<name>A0ABT5WEZ8_9GAMM</name>